<accession>A0ABT7Y5X8</accession>
<keyword evidence="1" id="KW-1133">Transmembrane helix</keyword>
<dbReference type="RefSeq" id="WP_289963532.1">
    <property type="nucleotide sequence ID" value="NZ_JAUEOZ010000002.1"/>
</dbReference>
<dbReference type="EMBL" id="JAUEOZ010000002">
    <property type="protein sequence ID" value="MDN2483463.1"/>
    <property type="molecule type" value="Genomic_DNA"/>
</dbReference>
<keyword evidence="1" id="KW-0472">Membrane</keyword>
<comment type="caution">
    <text evidence="2">The sequence shown here is derived from an EMBL/GenBank/DDBJ whole genome shotgun (WGS) entry which is preliminary data.</text>
</comment>
<feature type="transmembrane region" description="Helical" evidence="1">
    <location>
        <begin position="29"/>
        <end position="50"/>
    </location>
</feature>
<evidence type="ECO:0000313" key="3">
    <source>
        <dbReference type="Proteomes" id="UP001169719"/>
    </source>
</evidence>
<evidence type="ECO:0000313" key="2">
    <source>
        <dbReference type="EMBL" id="MDN2483463.1"/>
    </source>
</evidence>
<keyword evidence="3" id="KW-1185">Reference proteome</keyword>
<sequence length="61" mass="6462">MKGIIILMSVVISMTVGATYLSGAADIDWLLMKVIFGSLFLSTVGVVLGLKKFDSVLFGGH</sequence>
<proteinExistence type="predicted"/>
<gene>
    <name evidence="2" type="ORF">QWJ08_19140</name>
</gene>
<reference evidence="2" key="1">
    <citation type="submission" date="2024-05" db="EMBL/GenBank/DDBJ databases">
        <title>Genome Sequences of Four Agar- Degrading Marine Bacteria.</title>
        <authorList>
            <person name="Phillips E.K."/>
            <person name="Shaffer J.C."/>
            <person name="Henson M.W."/>
            <person name="Temperton B."/>
            <person name="Thrash C.J."/>
            <person name="Martin M.O."/>
        </authorList>
    </citation>
    <scope>NUCLEOTIDE SEQUENCE</scope>
    <source>
        <strain evidence="2">EKP203</strain>
    </source>
</reference>
<keyword evidence="1" id="KW-0812">Transmembrane</keyword>
<feature type="transmembrane region" description="Helical" evidence="1">
    <location>
        <begin position="5"/>
        <end position="23"/>
    </location>
</feature>
<name>A0ABT7Y5X8_9VIBR</name>
<evidence type="ECO:0000256" key="1">
    <source>
        <dbReference type="SAM" id="Phobius"/>
    </source>
</evidence>
<organism evidence="2 3">
    <name type="scientific">Vibrio agarivorans</name>
    <dbReference type="NCBI Taxonomy" id="153622"/>
    <lineage>
        <taxon>Bacteria</taxon>
        <taxon>Pseudomonadati</taxon>
        <taxon>Pseudomonadota</taxon>
        <taxon>Gammaproteobacteria</taxon>
        <taxon>Vibrionales</taxon>
        <taxon>Vibrionaceae</taxon>
        <taxon>Vibrio</taxon>
    </lineage>
</organism>
<dbReference type="Proteomes" id="UP001169719">
    <property type="component" value="Unassembled WGS sequence"/>
</dbReference>
<protein>
    <submittedName>
        <fullName evidence="2">Uncharacterized protein</fullName>
    </submittedName>
</protein>